<accession>A0A2P2Q4B7</accession>
<reference evidence="1" key="1">
    <citation type="submission" date="2018-02" db="EMBL/GenBank/DDBJ databases">
        <title>Rhizophora mucronata_Transcriptome.</title>
        <authorList>
            <person name="Meera S.P."/>
            <person name="Sreeshan A."/>
            <person name="Augustine A."/>
        </authorList>
    </citation>
    <scope>NUCLEOTIDE SEQUENCE</scope>
    <source>
        <tissue evidence="1">Leaf</tissue>
    </source>
</reference>
<protein>
    <submittedName>
        <fullName evidence="1">Uncharacterized protein</fullName>
    </submittedName>
</protein>
<organism evidence="1">
    <name type="scientific">Rhizophora mucronata</name>
    <name type="common">Asiatic mangrove</name>
    <dbReference type="NCBI Taxonomy" id="61149"/>
    <lineage>
        <taxon>Eukaryota</taxon>
        <taxon>Viridiplantae</taxon>
        <taxon>Streptophyta</taxon>
        <taxon>Embryophyta</taxon>
        <taxon>Tracheophyta</taxon>
        <taxon>Spermatophyta</taxon>
        <taxon>Magnoliopsida</taxon>
        <taxon>eudicotyledons</taxon>
        <taxon>Gunneridae</taxon>
        <taxon>Pentapetalae</taxon>
        <taxon>rosids</taxon>
        <taxon>fabids</taxon>
        <taxon>Malpighiales</taxon>
        <taxon>Rhizophoraceae</taxon>
        <taxon>Rhizophora</taxon>
    </lineage>
</organism>
<proteinExistence type="predicted"/>
<evidence type="ECO:0000313" key="1">
    <source>
        <dbReference type="EMBL" id="MBX61783.1"/>
    </source>
</evidence>
<dbReference type="EMBL" id="GGEC01081299">
    <property type="protein sequence ID" value="MBX61783.1"/>
    <property type="molecule type" value="Transcribed_RNA"/>
</dbReference>
<name>A0A2P2Q4B7_RHIMU</name>
<dbReference type="AlphaFoldDB" id="A0A2P2Q4B7"/>
<sequence length="32" mass="4028">MECHDFRIWDAWPHKWCNIIFQSYCRIGNKTK</sequence>